<feature type="region of interest" description="Disordered" evidence="1">
    <location>
        <begin position="47"/>
        <end position="83"/>
    </location>
</feature>
<name>A0A9X3WPR7_9BACI</name>
<dbReference type="AlphaFoldDB" id="A0A9X3WPR7"/>
<feature type="chain" id="PRO_5040884009" evidence="2">
    <location>
        <begin position="24"/>
        <end position="167"/>
    </location>
</feature>
<keyword evidence="4" id="KW-1185">Reference proteome</keyword>
<gene>
    <name evidence="3" type="ORF">NC797_05000</name>
</gene>
<dbReference type="Pfam" id="PF09580">
    <property type="entry name" value="Spore_YhcN_YlaJ"/>
    <property type="match status" value="1"/>
</dbReference>
<keyword evidence="3" id="KW-0449">Lipoprotein</keyword>
<dbReference type="PROSITE" id="PS51257">
    <property type="entry name" value="PROKAR_LIPOPROTEIN"/>
    <property type="match status" value="1"/>
</dbReference>
<evidence type="ECO:0000256" key="2">
    <source>
        <dbReference type="SAM" id="SignalP"/>
    </source>
</evidence>
<evidence type="ECO:0000313" key="4">
    <source>
        <dbReference type="Proteomes" id="UP001145050"/>
    </source>
</evidence>
<dbReference type="EMBL" id="JAMQKB010000003">
    <property type="protein sequence ID" value="MDC3423867.1"/>
    <property type="molecule type" value="Genomic_DNA"/>
</dbReference>
<proteinExistence type="predicted"/>
<comment type="caution">
    <text evidence="3">The sequence shown here is derived from an EMBL/GenBank/DDBJ whole genome shotgun (WGS) entry which is preliminary data.</text>
</comment>
<dbReference type="Proteomes" id="UP001145050">
    <property type="component" value="Unassembled WGS sequence"/>
</dbReference>
<feature type="signal peptide" evidence="2">
    <location>
        <begin position="1"/>
        <end position="23"/>
    </location>
</feature>
<evidence type="ECO:0000313" key="3">
    <source>
        <dbReference type="EMBL" id="MDC3423867.1"/>
    </source>
</evidence>
<organism evidence="3 4">
    <name type="scientific">Terrihalobacillus insolitus</name>
    <dbReference type="NCBI Taxonomy" id="2950438"/>
    <lineage>
        <taxon>Bacteria</taxon>
        <taxon>Bacillati</taxon>
        <taxon>Bacillota</taxon>
        <taxon>Bacilli</taxon>
        <taxon>Bacillales</taxon>
        <taxon>Bacillaceae</taxon>
        <taxon>Terrihalobacillus</taxon>
    </lineage>
</organism>
<accession>A0A9X3WPR7</accession>
<reference evidence="3" key="1">
    <citation type="submission" date="2022-06" db="EMBL/GenBank/DDBJ databases">
        <title>Aquibacillus sp. a new bacterium isolated from soil saline samples.</title>
        <authorList>
            <person name="Galisteo C."/>
            <person name="De La Haba R."/>
            <person name="Sanchez-Porro C."/>
            <person name="Ventosa A."/>
        </authorList>
    </citation>
    <scope>NUCLEOTIDE SEQUENCE</scope>
    <source>
        <strain evidence="3">3ASR75-11</strain>
    </source>
</reference>
<feature type="compositionally biased region" description="Basic and acidic residues" evidence="1">
    <location>
        <begin position="54"/>
        <end position="83"/>
    </location>
</feature>
<dbReference type="RefSeq" id="WP_272435646.1">
    <property type="nucleotide sequence ID" value="NZ_JAMQKB010000003.1"/>
</dbReference>
<protein>
    <submittedName>
        <fullName evidence="3">YhcN/YlaJ family sporulation lipoprotein</fullName>
    </submittedName>
</protein>
<keyword evidence="2" id="KW-0732">Signal</keyword>
<evidence type="ECO:0000256" key="1">
    <source>
        <dbReference type="SAM" id="MobiDB-lite"/>
    </source>
</evidence>
<dbReference type="InterPro" id="IPR019076">
    <property type="entry name" value="Spore_lipoprot_YhcN/YlaJ-like"/>
</dbReference>
<sequence>MRKKWLFPIFTSLSLFMVGCNDAEEAQPQQNQQQEDLTEMIRYDQQQVADDDQEKATKKDDDYERGGDLDGYLKDIDKPDGQDYEDRFYNEESAAVIREINKLEEVKLTQAFVTDEKVIVAVMLHQEGNLDVEDEIKSIVEKIVPNREIEVFTEDVYWNKIRNLNSR</sequence>